<dbReference type="PROSITE" id="PS50893">
    <property type="entry name" value="ABC_TRANSPORTER_2"/>
    <property type="match status" value="1"/>
</dbReference>
<dbReference type="GO" id="GO:0005524">
    <property type="term" value="F:ATP binding"/>
    <property type="evidence" value="ECO:0007669"/>
    <property type="project" value="UniProtKB-KW"/>
</dbReference>
<protein>
    <submittedName>
        <fullName evidence="5">ATP-binding cassette domain-containing protein</fullName>
    </submittedName>
</protein>
<evidence type="ECO:0000256" key="4">
    <source>
        <dbReference type="ARBA" id="ARBA00022840"/>
    </source>
</evidence>
<keyword evidence="3" id="KW-0547">Nucleotide-binding</keyword>
<reference evidence="5 6" key="1">
    <citation type="submission" date="2020-05" db="EMBL/GenBank/DDBJ databases">
        <title>FDA dAtabase for Regulatory Grade micrObial Sequences (FDA-ARGOS): Supporting development and validation of Infectious Disease Dx tests.</title>
        <authorList>
            <person name="Pederson C."/>
            <person name="Tallon L."/>
            <person name="Sadzewicz L."/>
            <person name="Zhao X."/>
            <person name="Vavikolanu K."/>
            <person name="Mehta A."/>
            <person name="Aluvathingal J."/>
            <person name="Nadendla S."/>
            <person name="Myers T."/>
            <person name="Yan Y."/>
            <person name="Sichtig H."/>
        </authorList>
    </citation>
    <scope>NUCLEOTIDE SEQUENCE [LARGE SCALE GENOMIC DNA]</scope>
    <source>
        <strain evidence="5 6">FDAARGOS_764</strain>
    </source>
</reference>
<dbReference type="OMA" id="SEWTHAL"/>
<evidence type="ECO:0000313" key="5">
    <source>
        <dbReference type="EMBL" id="QKH80385.1"/>
    </source>
</evidence>
<dbReference type="InterPro" id="IPR003439">
    <property type="entry name" value="ABC_transporter-like_ATP-bd"/>
</dbReference>
<sequence length="304" mass="34764">MNLELKHVNKSFGDNKVLTDISFKVESGRAFGFLGRNGAGKTTTMRIITDVLSADSGQVLINGSPINYNEVNIGYLPEERGLYSNEKVFTQLYYFARLKGTDRRSALQNVRYWLDRFDLAKYKNRKLSTLSKGLRQKVQIISALLNDPDILVLDEPFSGLDPINAHELKLAVGEFIQNQKIVIFSSHLMSYVEEFCRDVCVIEEGRIILNGDLNEIKTSMAEKKMLLNANNMGIWELKELLESENLIYPDAVVREFKLLVRLTENVTKEDILEFMMLNQIDINCFSQYEPSLQDVFVSKVGVRE</sequence>
<proteinExistence type="inferred from homology"/>
<dbReference type="SUPFAM" id="SSF52540">
    <property type="entry name" value="P-loop containing nucleoside triphosphate hydrolases"/>
    <property type="match status" value="1"/>
</dbReference>
<evidence type="ECO:0000313" key="6">
    <source>
        <dbReference type="Proteomes" id="UP000502899"/>
    </source>
</evidence>
<dbReference type="EMBL" id="CP054000">
    <property type="protein sequence ID" value="QKH80385.1"/>
    <property type="molecule type" value="Genomic_DNA"/>
</dbReference>
<dbReference type="InterPro" id="IPR027417">
    <property type="entry name" value="P-loop_NTPase"/>
</dbReference>
<dbReference type="PANTHER" id="PTHR42711:SF5">
    <property type="entry name" value="ABC TRANSPORTER ATP-BINDING PROTEIN NATA"/>
    <property type="match status" value="1"/>
</dbReference>
<gene>
    <name evidence="5" type="ORF">FOC70_08490</name>
</gene>
<dbReference type="Gene3D" id="3.40.50.300">
    <property type="entry name" value="P-loop containing nucleotide triphosphate hydrolases"/>
    <property type="match status" value="1"/>
</dbReference>
<name>A0A133N064_FINMA</name>
<keyword evidence="4 5" id="KW-0067">ATP-binding</keyword>
<dbReference type="AlphaFoldDB" id="A0A133N064"/>
<dbReference type="InterPro" id="IPR025302">
    <property type="entry name" value="DrrA1/2-like_C"/>
</dbReference>
<keyword evidence="2" id="KW-0813">Transport</keyword>
<evidence type="ECO:0000256" key="3">
    <source>
        <dbReference type="ARBA" id="ARBA00022741"/>
    </source>
</evidence>
<dbReference type="Pfam" id="PF13732">
    <property type="entry name" value="DrrA1-3_C"/>
    <property type="match status" value="1"/>
</dbReference>
<dbReference type="InterPro" id="IPR003593">
    <property type="entry name" value="AAA+_ATPase"/>
</dbReference>
<evidence type="ECO:0000256" key="1">
    <source>
        <dbReference type="ARBA" id="ARBA00005417"/>
    </source>
</evidence>
<dbReference type="PANTHER" id="PTHR42711">
    <property type="entry name" value="ABC TRANSPORTER ATP-BINDING PROTEIN"/>
    <property type="match status" value="1"/>
</dbReference>
<dbReference type="GO" id="GO:0016887">
    <property type="term" value="F:ATP hydrolysis activity"/>
    <property type="evidence" value="ECO:0007669"/>
    <property type="project" value="InterPro"/>
</dbReference>
<dbReference type="Pfam" id="PF00005">
    <property type="entry name" value="ABC_tran"/>
    <property type="match status" value="1"/>
</dbReference>
<accession>A0A133N064</accession>
<comment type="similarity">
    <text evidence="1">Belongs to the ABC transporter superfamily.</text>
</comment>
<organism evidence="5 6">
    <name type="scientific">Finegoldia magna</name>
    <name type="common">Peptostreptococcus magnus</name>
    <dbReference type="NCBI Taxonomy" id="1260"/>
    <lineage>
        <taxon>Bacteria</taxon>
        <taxon>Bacillati</taxon>
        <taxon>Bacillota</taxon>
        <taxon>Tissierellia</taxon>
        <taxon>Tissierellales</taxon>
        <taxon>Peptoniphilaceae</taxon>
        <taxon>Finegoldia</taxon>
    </lineage>
</organism>
<dbReference type="SMART" id="SM00382">
    <property type="entry name" value="AAA"/>
    <property type="match status" value="1"/>
</dbReference>
<dbReference type="Proteomes" id="UP000502899">
    <property type="component" value="Chromosome"/>
</dbReference>
<dbReference type="InterPro" id="IPR050763">
    <property type="entry name" value="ABC_transporter_ATP-binding"/>
</dbReference>
<evidence type="ECO:0000256" key="2">
    <source>
        <dbReference type="ARBA" id="ARBA00022448"/>
    </source>
</evidence>
<dbReference type="RefSeq" id="WP_002839932.1">
    <property type="nucleotide sequence ID" value="NZ_CABKMR010000001.1"/>
</dbReference>